<dbReference type="InterPro" id="IPR056749">
    <property type="entry name" value="Citrate_synth_N"/>
</dbReference>
<protein>
    <recommendedName>
        <fullName evidence="6">ATP citrate synthase</fullName>
        <ecNumber evidence="6">2.3.3.8</ecNumber>
    </recommendedName>
</protein>
<dbReference type="FunFam" id="3.40.50.261:FF:000008">
    <property type="entry name" value="ATP-citrate synthase alpha chain protein"/>
    <property type="match status" value="1"/>
</dbReference>
<keyword evidence="10" id="KW-0808">Transferase</keyword>
<feature type="domain" description="ATP-citrate synthase citrate-binding" evidence="16">
    <location>
        <begin position="242"/>
        <end position="418"/>
    </location>
</feature>
<evidence type="ECO:0000256" key="4">
    <source>
        <dbReference type="ARBA" id="ARBA00010719"/>
    </source>
</evidence>
<evidence type="ECO:0000256" key="7">
    <source>
        <dbReference type="ARBA" id="ARBA00022490"/>
    </source>
</evidence>
<evidence type="ECO:0000313" key="18">
    <source>
        <dbReference type="EMBL" id="JAT76969.1"/>
    </source>
</evidence>
<keyword evidence="11" id="KW-0547">Nucleotide-binding</keyword>
<dbReference type="EMBL" id="GDKF01001653">
    <property type="protein sequence ID" value="JAT76969.1"/>
    <property type="molecule type" value="Transcribed_RNA"/>
</dbReference>
<keyword evidence="13" id="KW-0443">Lipid metabolism</keyword>
<dbReference type="PROSITE" id="PS01217">
    <property type="entry name" value="SUCCINYL_COA_LIG_3"/>
    <property type="match status" value="1"/>
</dbReference>
<dbReference type="Gene3D" id="3.40.50.261">
    <property type="entry name" value="Succinyl-CoA synthetase domains"/>
    <property type="match status" value="1"/>
</dbReference>
<evidence type="ECO:0000256" key="5">
    <source>
        <dbReference type="ARBA" id="ARBA00011412"/>
    </source>
</evidence>
<evidence type="ECO:0000256" key="12">
    <source>
        <dbReference type="ARBA" id="ARBA00022840"/>
    </source>
</evidence>
<feature type="domain" description="ATP-citrate synthase ATP-grasp" evidence="17">
    <location>
        <begin position="2"/>
        <end position="231"/>
    </location>
</feature>
<dbReference type="InterPro" id="IPR032263">
    <property type="entry name" value="Citrate-bd"/>
</dbReference>
<evidence type="ECO:0000256" key="14">
    <source>
        <dbReference type="ARBA" id="ARBA00023315"/>
    </source>
</evidence>
<keyword evidence="9" id="KW-0597">Phosphoprotein</keyword>
<dbReference type="GO" id="GO:0004775">
    <property type="term" value="F:succinate-CoA ligase (ADP-forming) activity"/>
    <property type="evidence" value="ECO:0007669"/>
    <property type="project" value="TreeGrafter"/>
</dbReference>
<dbReference type="Pfam" id="PF24948">
    <property type="entry name" value="Citrate_synth_N"/>
    <property type="match status" value="1"/>
</dbReference>
<evidence type="ECO:0000256" key="3">
    <source>
        <dbReference type="ARBA" id="ARBA00009182"/>
    </source>
</evidence>
<keyword evidence="12" id="KW-0067">ATP-binding</keyword>
<comment type="similarity">
    <text evidence="2">In the C-terminal section; belongs to the succinate/malate CoA ligase alpha subunit family.</text>
</comment>
<name>A0A1D2ACM1_AUXPR</name>
<dbReference type="InterPro" id="IPR016102">
    <property type="entry name" value="Succinyl-CoA_synth-like"/>
</dbReference>
<evidence type="ECO:0000259" key="16">
    <source>
        <dbReference type="Pfam" id="PF16114"/>
    </source>
</evidence>
<evidence type="ECO:0000256" key="11">
    <source>
        <dbReference type="ARBA" id="ARBA00022741"/>
    </source>
</evidence>
<comment type="subunit">
    <text evidence="5">Heterooctamer of 4 alpha and 4 beta chains.</text>
</comment>
<comment type="similarity">
    <text evidence="4">In the N-terminal section; belongs to the succinate/malate CoA ligase beta subunit family.</text>
</comment>
<evidence type="ECO:0000256" key="9">
    <source>
        <dbReference type="ARBA" id="ARBA00022553"/>
    </source>
</evidence>
<proteinExistence type="inferred from homology"/>
<reference evidence="18" key="1">
    <citation type="submission" date="2015-08" db="EMBL/GenBank/DDBJ databases">
        <authorList>
            <person name="Babu N.S."/>
            <person name="Beckwith C.J."/>
            <person name="Beseler K.G."/>
            <person name="Brison A."/>
            <person name="Carone J.V."/>
            <person name="Caskin T.P."/>
            <person name="Diamond M."/>
            <person name="Durham M.E."/>
            <person name="Foxe J.M."/>
            <person name="Go M."/>
            <person name="Henderson B.A."/>
            <person name="Jones I.B."/>
            <person name="McGettigan J.A."/>
            <person name="Micheletti S.J."/>
            <person name="Nasrallah M.E."/>
            <person name="Ortiz D."/>
            <person name="Piller C.R."/>
            <person name="Privatt S.R."/>
            <person name="Schneider S.L."/>
            <person name="Sharp S."/>
            <person name="Smith T.C."/>
            <person name="Stanton J.D."/>
            <person name="Ullery H.E."/>
            <person name="Wilson R.J."/>
            <person name="Serrano M.G."/>
            <person name="Buck G."/>
            <person name="Lee V."/>
            <person name="Wang Y."/>
            <person name="Carvalho R."/>
            <person name="Voegtly L."/>
            <person name="Shi R."/>
            <person name="Duckworth R."/>
            <person name="Johnson A."/>
            <person name="Loviza R."/>
            <person name="Walstead R."/>
            <person name="Shah Z."/>
            <person name="Kiflezghi M."/>
            <person name="Wade K."/>
            <person name="Ball S.L."/>
            <person name="Bradley K.W."/>
            <person name="Asai D.J."/>
            <person name="Bowman C.A."/>
            <person name="Russell D.A."/>
            <person name="Pope W.H."/>
            <person name="Jacobs-Sera D."/>
            <person name="Hendrix R.W."/>
            <person name="Hatfull G.F."/>
        </authorList>
    </citation>
    <scope>NUCLEOTIDE SEQUENCE</scope>
</reference>
<gene>
    <name evidence="18" type="ORF">g.4767</name>
</gene>
<dbReference type="GO" id="GO:0006629">
    <property type="term" value="P:lipid metabolic process"/>
    <property type="evidence" value="ECO:0007669"/>
    <property type="project" value="UniProtKB-KW"/>
</dbReference>
<accession>A0A1D2ACM1</accession>
<sequence>MARKKIREYNSKTLLKVHAARLGGLDLPIRVAQVKADTDFGALVTAHPWLSTTPLVVKPDCLFGKRGKHDLVGLKLDLAGAEDFIAQRMGKVINMGTVSGPIDCFIIEPFVPHDAEYYLCIQSTRAGTDLSFSEAGGVEIEEHWDQVRSVSLAVGEAVTGEALAPLLATLPLELRPGMEAFLATAHAVFTDLDFTLMEMNPFTLGPDGAPFPLDMRGELDDTAAFRSAKKWGDLEFPLPFGRRLGPAEAAVARMDEGTGASLKLSVLNPRGRVWTMVAGGGASVIYADTVGDLGAADELGNYAEYSGGPNAAETHAYALRLLDCTTAGPDGRARALIVGGGIANFTDVAATFKGIIQAIRERADAVKAARLKLFVRRGGPNYRAGLDAMRALGSEIGIDIEVYGPEASMTGICKLAIDHLKDSDARDAKAAQ</sequence>
<keyword evidence="14" id="KW-0012">Acyltransferase</keyword>
<evidence type="ECO:0000256" key="2">
    <source>
        <dbReference type="ARBA" id="ARBA00005899"/>
    </source>
</evidence>
<comment type="similarity">
    <text evidence="3">Belongs to the succinate/malate CoA ligase beta subunit family.</text>
</comment>
<evidence type="ECO:0000256" key="10">
    <source>
        <dbReference type="ARBA" id="ARBA00022679"/>
    </source>
</evidence>
<keyword evidence="8" id="KW-0444">Lipid biosynthesis</keyword>
<dbReference type="AlphaFoldDB" id="A0A1D2ACM1"/>
<dbReference type="GO" id="GO:0005829">
    <property type="term" value="C:cytosol"/>
    <property type="evidence" value="ECO:0007669"/>
    <property type="project" value="TreeGrafter"/>
</dbReference>
<evidence type="ECO:0000256" key="15">
    <source>
        <dbReference type="ARBA" id="ARBA00047593"/>
    </source>
</evidence>
<keyword evidence="7" id="KW-0963">Cytoplasm</keyword>
<organism evidence="18">
    <name type="scientific">Auxenochlorella protothecoides</name>
    <name type="common">Green microalga</name>
    <name type="synonym">Chlorella protothecoides</name>
    <dbReference type="NCBI Taxonomy" id="3075"/>
    <lineage>
        <taxon>Eukaryota</taxon>
        <taxon>Viridiplantae</taxon>
        <taxon>Chlorophyta</taxon>
        <taxon>core chlorophytes</taxon>
        <taxon>Trebouxiophyceae</taxon>
        <taxon>Chlorellales</taxon>
        <taxon>Chlorellaceae</taxon>
        <taxon>Auxenochlorella</taxon>
    </lineage>
</organism>
<evidence type="ECO:0000259" key="17">
    <source>
        <dbReference type="Pfam" id="PF24948"/>
    </source>
</evidence>
<dbReference type="EC" id="2.3.3.8" evidence="6"/>
<comment type="subcellular location">
    <subcellularLocation>
        <location evidence="1">Cytoplasm</location>
    </subcellularLocation>
</comment>
<dbReference type="GO" id="GO:0006104">
    <property type="term" value="P:succinyl-CoA metabolic process"/>
    <property type="evidence" value="ECO:0007669"/>
    <property type="project" value="TreeGrafter"/>
</dbReference>
<dbReference type="Gene3D" id="3.30.470.110">
    <property type="match status" value="1"/>
</dbReference>
<evidence type="ECO:0000256" key="6">
    <source>
        <dbReference type="ARBA" id="ARBA00012639"/>
    </source>
</evidence>
<dbReference type="Pfam" id="PF16114">
    <property type="entry name" value="Citrate_bind"/>
    <property type="match status" value="1"/>
</dbReference>
<evidence type="ECO:0000256" key="13">
    <source>
        <dbReference type="ARBA" id="ARBA00023098"/>
    </source>
</evidence>
<dbReference type="GO" id="GO:0006099">
    <property type="term" value="P:tricarboxylic acid cycle"/>
    <property type="evidence" value="ECO:0007669"/>
    <property type="project" value="TreeGrafter"/>
</dbReference>
<evidence type="ECO:0000256" key="8">
    <source>
        <dbReference type="ARBA" id="ARBA00022516"/>
    </source>
</evidence>
<dbReference type="SUPFAM" id="SSF56059">
    <property type="entry name" value="Glutathione synthetase ATP-binding domain-like"/>
    <property type="match status" value="1"/>
</dbReference>
<evidence type="ECO:0000256" key="1">
    <source>
        <dbReference type="ARBA" id="ARBA00004496"/>
    </source>
</evidence>
<dbReference type="GO" id="GO:0042709">
    <property type="term" value="C:succinate-CoA ligase complex"/>
    <property type="evidence" value="ECO:0007669"/>
    <property type="project" value="TreeGrafter"/>
</dbReference>
<dbReference type="InterPro" id="IPR017866">
    <property type="entry name" value="Succ-CoA_synthase_bsu_CS"/>
</dbReference>
<dbReference type="GO" id="GO:0005524">
    <property type="term" value="F:ATP binding"/>
    <property type="evidence" value="ECO:0007669"/>
    <property type="project" value="UniProtKB-KW"/>
</dbReference>
<dbReference type="GO" id="GO:0003878">
    <property type="term" value="F:ATP citrate synthase activity"/>
    <property type="evidence" value="ECO:0007669"/>
    <property type="project" value="UniProtKB-EC"/>
</dbReference>
<dbReference type="SUPFAM" id="SSF52210">
    <property type="entry name" value="Succinyl-CoA synthetase domains"/>
    <property type="match status" value="1"/>
</dbReference>
<comment type="catalytic activity">
    <reaction evidence="15">
        <text>oxaloacetate + acetyl-CoA + ADP + phosphate = citrate + ATP + CoA</text>
        <dbReference type="Rhea" id="RHEA:21160"/>
        <dbReference type="ChEBI" id="CHEBI:16452"/>
        <dbReference type="ChEBI" id="CHEBI:16947"/>
        <dbReference type="ChEBI" id="CHEBI:30616"/>
        <dbReference type="ChEBI" id="CHEBI:43474"/>
        <dbReference type="ChEBI" id="CHEBI:57287"/>
        <dbReference type="ChEBI" id="CHEBI:57288"/>
        <dbReference type="ChEBI" id="CHEBI:456216"/>
        <dbReference type="EC" id="2.3.3.8"/>
    </reaction>
</comment>
<dbReference type="PANTHER" id="PTHR11815">
    <property type="entry name" value="SUCCINYL-COA SYNTHETASE BETA CHAIN"/>
    <property type="match status" value="1"/>
</dbReference>
<dbReference type="PANTHER" id="PTHR11815:SF10">
    <property type="entry name" value="SUCCINATE--COA LIGASE [GDP-FORMING] SUBUNIT BETA, MITOCHONDRIAL"/>
    <property type="match status" value="1"/>
</dbReference>